<evidence type="ECO:0000256" key="1">
    <source>
        <dbReference type="SAM" id="Phobius"/>
    </source>
</evidence>
<accession>A0A139H3P9</accession>
<comment type="caution">
    <text evidence="2">The sequence shown here is derived from an EMBL/GenBank/DDBJ whole genome shotgun (WGS) entry which is preliminary data.</text>
</comment>
<sequence length="381" mass="42561">MPLKEFPRVQTAYISAAGFAIYAIIGCLAINNATPFMKLLVIVSATMIASVLTVSILLDARLRPSDSHGVVYRRNVMNTFLTVLLTVVLTSILYCGQWYPARNSWILVRSSETKSQIPYPAVTFVSDTPAPFEANILGPQSCFIGQNDNSPPCDSLTEEQVASIGAVEQRWNNSDVKNGLPSCNCTNGWDMTIHPNFIDSDGKPSIHFHPSKHLVASSIQVFLNLNFTFNINQSEWDYNYVSGPDLWMLVYDGHAMNATTAYKTGYGEYTLVNVDSTTTVTMDPVYIKYRNGTATYQYHVTLNRAPNVDSTCDVSGKIKSPLNRYYPCSGLFLFRVQNFQSSVLYERRRLEWGDFGESVGAYFALIQAISWLLSALAFQRT</sequence>
<proteinExistence type="predicted"/>
<feature type="transmembrane region" description="Helical" evidence="1">
    <location>
        <begin position="79"/>
        <end position="99"/>
    </location>
</feature>
<keyword evidence="1" id="KW-0812">Transmembrane</keyword>
<evidence type="ECO:0000313" key="2">
    <source>
        <dbReference type="EMBL" id="KXS96989.1"/>
    </source>
</evidence>
<feature type="transmembrane region" description="Helical" evidence="1">
    <location>
        <begin position="39"/>
        <end position="58"/>
    </location>
</feature>
<dbReference type="AlphaFoldDB" id="A0A139H3P9"/>
<protein>
    <submittedName>
        <fullName evidence="2">Uncharacterized protein</fullName>
    </submittedName>
</protein>
<dbReference type="Proteomes" id="UP000070133">
    <property type="component" value="Unassembled WGS sequence"/>
</dbReference>
<gene>
    <name evidence="2" type="ORF">AC578_5552</name>
</gene>
<keyword evidence="1" id="KW-0472">Membrane</keyword>
<dbReference type="PROSITE" id="PS51257">
    <property type="entry name" value="PROKAR_LIPOPROTEIN"/>
    <property type="match status" value="1"/>
</dbReference>
<dbReference type="OrthoDB" id="5377194at2759"/>
<dbReference type="EMBL" id="LFZN01000157">
    <property type="protein sequence ID" value="KXS96989.1"/>
    <property type="molecule type" value="Genomic_DNA"/>
</dbReference>
<organism evidence="2 3">
    <name type="scientific">Pseudocercospora eumusae</name>
    <dbReference type="NCBI Taxonomy" id="321146"/>
    <lineage>
        <taxon>Eukaryota</taxon>
        <taxon>Fungi</taxon>
        <taxon>Dikarya</taxon>
        <taxon>Ascomycota</taxon>
        <taxon>Pezizomycotina</taxon>
        <taxon>Dothideomycetes</taxon>
        <taxon>Dothideomycetidae</taxon>
        <taxon>Mycosphaerellales</taxon>
        <taxon>Mycosphaerellaceae</taxon>
        <taxon>Pseudocercospora</taxon>
    </lineage>
</organism>
<keyword evidence="1" id="KW-1133">Transmembrane helix</keyword>
<evidence type="ECO:0000313" key="3">
    <source>
        <dbReference type="Proteomes" id="UP000070133"/>
    </source>
</evidence>
<feature type="transmembrane region" description="Helical" evidence="1">
    <location>
        <begin position="12"/>
        <end position="33"/>
    </location>
</feature>
<name>A0A139H3P9_9PEZI</name>
<keyword evidence="3" id="KW-1185">Reference proteome</keyword>
<reference evidence="2 3" key="1">
    <citation type="submission" date="2015-07" db="EMBL/GenBank/DDBJ databases">
        <title>Comparative genomics of the Sigatoka disease complex on banana suggests a link between parallel evolutionary changes in Pseudocercospora fijiensis and Pseudocercospora eumusae and increased virulence on the banana host.</title>
        <authorList>
            <person name="Chang T.-C."/>
            <person name="Salvucci A."/>
            <person name="Crous P.W."/>
            <person name="Stergiopoulos I."/>
        </authorList>
    </citation>
    <scope>NUCLEOTIDE SEQUENCE [LARGE SCALE GENOMIC DNA]</scope>
    <source>
        <strain evidence="2 3">CBS 114824</strain>
    </source>
</reference>